<keyword evidence="4" id="KW-1185">Reference proteome</keyword>
<dbReference type="PRINTS" id="PR00507">
    <property type="entry name" value="N12N6MTFRASE"/>
</dbReference>
<dbReference type="GO" id="GO:0003676">
    <property type="term" value="F:nucleic acid binding"/>
    <property type="evidence" value="ECO:0007669"/>
    <property type="project" value="InterPro"/>
</dbReference>
<evidence type="ECO:0000256" key="2">
    <source>
        <dbReference type="ARBA" id="ARBA00041374"/>
    </source>
</evidence>
<comment type="similarity">
    <text evidence="1">Belongs to the methyltransferase superfamily. PrmA family.</text>
</comment>
<dbReference type="InterPro" id="IPR002052">
    <property type="entry name" value="DNA_methylase_N6_adenine_CS"/>
</dbReference>
<dbReference type="PANTHER" id="PTHR23290:SF0">
    <property type="entry name" value="RRNA N6-ADENOSINE-METHYLTRANSFERASE METTL5"/>
    <property type="match status" value="1"/>
</dbReference>
<dbReference type="CDD" id="cd02440">
    <property type="entry name" value="AdoMet_MTases"/>
    <property type="match status" value="1"/>
</dbReference>
<reference evidence="5" key="1">
    <citation type="submission" date="2022-11" db="UniProtKB">
        <authorList>
            <consortium name="WormBaseParasite"/>
        </authorList>
    </citation>
    <scope>IDENTIFICATION</scope>
</reference>
<dbReference type="Proteomes" id="UP000887540">
    <property type="component" value="Unplaced"/>
</dbReference>
<dbReference type="InterPro" id="IPR029063">
    <property type="entry name" value="SAM-dependent_MTases_sf"/>
</dbReference>
<dbReference type="Gene3D" id="3.40.50.150">
    <property type="entry name" value="Vaccinia Virus protein VP39"/>
    <property type="match status" value="1"/>
</dbReference>
<accession>A0A914ENB7</accession>
<dbReference type="PROSITE" id="PS00092">
    <property type="entry name" value="N6_MTASE"/>
    <property type="match status" value="1"/>
</dbReference>
<protein>
    <recommendedName>
        <fullName evidence="2">Methyltransferase-like protein 5</fullName>
    </recommendedName>
</protein>
<evidence type="ECO:0000313" key="5">
    <source>
        <dbReference type="WBParaSite" id="ACRNAN_scaffold8957.g8624.t1"/>
    </source>
</evidence>
<name>A0A914ENB7_9BILA</name>
<dbReference type="InterPro" id="IPR007848">
    <property type="entry name" value="Small_mtfrase_dom"/>
</dbReference>
<dbReference type="WBParaSite" id="ACRNAN_scaffold8957.g8624.t1">
    <property type="protein sequence ID" value="ACRNAN_scaffold8957.g8624.t1"/>
    <property type="gene ID" value="ACRNAN_scaffold8957.g8624"/>
</dbReference>
<evidence type="ECO:0000259" key="3">
    <source>
        <dbReference type="Pfam" id="PF05175"/>
    </source>
</evidence>
<evidence type="ECO:0000256" key="1">
    <source>
        <dbReference type="ARBA" id="ARBA00009741"/>
    </source>
</evidence>
<dbReference type="Pfam" id="PF05175">
    <property type="entry name" value="MTS"/>
    <property type="match status" value="1"/>
</dbReference>
<sequence>MKKKQLISALDQLDTFKDSKLYLEQYATGSELGSEILLTINEDVGFEDTFVGDLGCGCGVLMIGASLLGCSATIGLDIDMDALKICQQNIESMSLESVCDIVNMDIIQSRSTSRMDKKFDLIVMNPPFGTKNNSGIDVKFIQRGLSMLEDGGVLYSLHKSSTRDFLMRKVKQWNGVEAECIAELRWNLEKTYRHQKKSVVDIEVDLLRYKKD</sequence>
<dbReference type="InterPro" id="IPR051720">
    <property type="entry name" value="rRNA_MeTrfase/Polyamine_Synth"/>
</dbReference>
<feature type="domain" description="Methyltransferase small" evidence="3">
    <location>
        <begin position="32"/>
        <end position="159"/>
    </location>
</feature>
<dbReference type="GO" id="GO:0008988">
    <property type="term" value="F:rRNA (adenine-N6-)-methyltransferase activity"/>
    <property type="evidence" value="ECO:0007669"/>
    <property type="project" value="TreeGrafter"/>
</dbReference>
<dbReference type="AlphaFoldDB" id="A0A914ENB7"/>
<dbReference type="SUPFAM" id="SSF53335">
    <property type="entry name" value="S-adenosyl-L-methionine-dependent methyltransferases"/>
    <property type="match status" value="1"/>
</dbReference>
<organism evidence="4 5">
    <name type="scientific">Acrobeloides nanus</name>
    <dbReference type="NCBI Taxonomy" id="290746"/>
    <lineage>
        <taxon>Eukaryota</taxon>
        <taxon>Metazoa</taxon>
        <taxon>Ecdysozoa</taxon>
        <taxon>Nematoda</taxon>
        <taxon>Chromadorea</taxon>
        <taxon>Rhabditida</taxon>
        <taxon>Tylenchina</taxon>
        <taxon>Cephalobomorpha</taxon>
        <taxon>Cephaloboidea</taxon>
        <taxon>Cephalobidae</taxon>
        <taxon>Acrobeloides</taxon>
    </lineage>
</organism>
<evidence type="ECO:0000313" key="4">
    <source>
        <dbReference type="Proteomes" id="UP000887540"/>
    </source>
</evidence>
<dbReference type="PANTHER" id="PTHR23290">
    <property type="entry name" value="RRNA N6-ADENOSINE-METHYLTRANSFERASE METTL5"/>
    <property type="match status" value="1"/>
</dbReference>
<proteinExistence type="inferred from homology"/>